<dbReference type="SMART" id="SM00733">
    <property type="entry name" value="Mterf"/>
    <property type="match status" value="3"/>
</dbReference>
<proteinExistence type="inferred from homology"/>
<name>A0ABD1G9R1_SALDI</name>
<sequence length="191" mass="21788">MMKSVEKAIEIGVPQTKFAFIHAVGVFNHTSEGKWEVKLQTLRDFGFSDKGIVTMFRKHPVVFSVSGDKLKNKIEFLLATGKFNISDIVTCPVALGYNIEKRLEPRLQILKLLERRNLIEKWPALSVLSIITDTEFFDRFSKPYCDVIGEEQITKHVRVLVLIARPEIRNIGVTCSDLICLCRIFSDFLGL</sequence>
<dbReference type="Pfam" id="PF02536">
    <property type="entry name" value="mTERF"/>
    <property type="match status" value="1"/>
</dbReference>
<evidence type="ECO:0000256" key="1">
    <source>
        <dbReference type="ARBA" id="ARBA00007692"/>
    </source>
</evidence>
<keyword evidence="2" id="KW-0805">Transcription regulation</keyword>
<organism evidence="4 5">
    <name type="scientific">Salvia divinorum</name>
    <name type="common">Maria pastora</name>
    <name type="synonym">Diviner's sage</name>
    <dbReference type="NCBI Taxonomy" id="28513"/>
    <lineage>
        <taxon>Eukaryota</taxon>
        <taxon>Viridiplantae</taxon>
        <taxon>Streptophyta</taxon>
        <taxon>Embryophyta</taxon>
        <taxon>Tracheophyta</taxon>
        <taxon>Spermatophyta</taxon>
        <taxon>Magnoliopsida</taxon>
        <taxon>eudicotyledons</taxon>
        <taxon>Gunneridae</taxon>
        <taxon>Pentapetalae</taxon>
        <taxon>asterids</taxon>
        <taxon>lamiids</taxon>
        <taxon>Lamiales</taxon>
        <taxon>Lamiaceae</taxon>
        <taxon>Nepetoideae</taxon>
        <taxon>Mentheae</taxon>
        <taxon>Salviinae</taxon>
        <taxon>Salvia</taxon>
        <taxon>Salvia subgen. Calosphace</taxon>
    </lineage>
</organism>
<dbReference type="Proteomes" id="UP001567538">
    <property type="component" value="Unassembled WGS sequence"/>
</dbReference>
<comment type="similarity">
    <text evidence="1">Belongs to the mTERF family.</text>
</comment>
<keyword evidence="5" id="KW-1185">Reference proteome</keyword>
<dbReference type="PANTHER" id="PTHR13068:SF130">
    <property type="entry name" value="TRANSCRIPTION TERMINATION FACTOR MTERF6, CHLOROPLASTIC_MITOCHONDRIAL-LIKE"/>
    <property type="match status" value="1"/>
</dbReference>
<accession>A0ABD1G9R1</accession>
<gene>
    <name evidence="4" type="ORF">AAHA92_24835</name>
</gene>
<evidence type="ECO:0008006" key="6">
    <source>
        <dbReference type="Google" id="ProtNLM"/>
    </source>
</evidence>
<dbReference type="EMBL" id="JBEAFC010000009">
    <property type="protein sequence ID" value="KAL1540485.1"/>
    <property type="molecule type" value="Genomic_DNA"/>
</dbReference>
<keyword evidence="2" id="KW-0806">Transcription termination</keyword>
<keyword evidence="3" id="KW-0809">Transit peptide</keyword>
<evidence type="ECO:0000313" key="5">
    <source>
        <dbReference type="Proteomes" id="UP001567538"/>
    </source>
</evidence>
<keyword evidence="2" id="KW-0804">Transcription</keyword>
<protein>
    <recommendedName>
        <fullName evidence="6">Mitochondrial transcription termination factor family protein</fullName>
    </recommendedName>
</protein>
<dbReference type="AlphaFoldDB" id="A0ABD1G9R1"/>
<reference evidence="4 5" key="1">
    <citation type="submission" date="2024-06" db="EMBL/GenBank/DDBJ databases">
        <title>A chromosome level genome sequence of Diviner's sage (Salvia divinorum).</title>
        <authorList>
            <person name="Ford S.A."/>
            <person name="Ro D.-K."/>
            <person name="Ness R.W."/>
            <person name="Phillips M.A."/>
        </authorList>
    </citation>
    <scope>NUCLEOTIDE SEQUENCE [LARGE SCALE GENOMIC DNA]</scope>
    <source>
        <strain evidence="4">SAF-2024a</strain>
        <tissue evidence="4">Leaf</tissue>
    </source>
</reference>
<dbReference type="GO" id="GO:0006353">
    <property type="term" value="P:DNA-templated transcription termination"/>
    <property type="evidence" value="ECO:0007669"/>
    <property type="project" value="UniProtKB-KW"/>
</dbReference>
<evidence type="ECO:0000313" key="4">
    <source>
        <dbReference type="EMBL" id="KAL1540485.1"/>
    </source>
</evidence>
<evidence type="ECO:0000256" key="3">
    <source>
        <dbReference type="ARBA" id="ARBA00022946"/>
    </source>
</evidence>
<dbReference type="Gene3D" id="1.25.70.10">
    <property type="entry name" value="Transcription termination factor 3, mitochondrial"/>
    <property type="match status" value="1"/>
</dbReference>
<dbReference type="InterPro" id="IPR038538">
    <property type="entry name" value="MTERF_sf"/>
</dbReference>
<dbReference type="InterPro" id="IPR003690">
    <property type="entry name" value="MTERF"/>
</dbReference>
<evidence type="ECO:0000256" key="2">
    <source>
        <dbReference type="ARBA" id="ARBA00022472"/>
    </source>
</evidence>
<dbReference type="PANTHER" id="PTHR13068">
    <property type="entry name" value="CGI-12 PROTEIN-RELATED"/>
    <property type="match status" value="1"/>
</dbReference>
<comment type="caution">
    <text evidence="4">The sequence shown here is derived from an EMBL/GenBank/DDBJ whole genome shotgun (WGS) entry which is preliminary data.</text>
</comment>